<evidence type="ECO:0000256" key="1">
    <source>
        <dbReference type="ARBA" id="ARBA00001947"/>
    </source>
</evidence>
<dbReference type="PRINTS" id="PR00756">
    <property type="entry name" value="ALADIPTASE"/>
</dbReference>
<dbReference type="SMART" id="SM01263">
    <property type="entry name" value="Leuk-A4-hydro_C"/>
    <property type="match status" value="1"/>
</dbReference>
<keyword evidence="6" id="KW-0472">Membrane</keyword>
<dbReference type="GO" id="GO:0005829">
    <property type="term" value="C:cytosol"/>
    <property type="evidence" value="ECO:0007669"/>
    <property type="project" value="TreeGrafter"/>
</dbReference>
<keyword evidence="10" id="KW-0862">Zinc</keyword>
<dbReference type="InterPro" id="IPR014782">
    <property type="entry name" value="Peptidase_M1_dom"/>
</dbReference>
<protein>
    <recommendedName>
        <fullName evidence="13">Peptidase M1 leukotriene A4 hydrolase/aminopeptidase C-terminal domain-containing protein</fullName>
    </recommendedName>
</protein>
<evidence type="ECO:0000313" key="14">
    <source>
        <dbReference type="EMBL" id="TGZ50452.1"/>
    </source>
</evidence>
<dbReference type="GO" id="GO:0006508">
    <property type="term" value="P:proteolysis"/>
    <property type="evidence" value="ECO:0007669"/>
    <property type="project" value="UniProtKB-KW"/>
</dbReference>
<dbReference type="InterPro" id="IPR034015">
    <property type="entry name" value="M1_LTA4H"/>
</dbReference>
<dbReference type="GO" id="GO:0098552">
    <property type="term" value="C:side of membrane"/>
    <property type="evidence" value="ECO:0007669"/>
    <property type="project" value="UniProtKB-KW"/>
</dbReference>
<dbReference type="InterPro" id="IPR001930">
    <property type="entry name" value="Peptidase_M1"/>
</dbReference>
<dbReference type="SUPFAM" id="SSF55486">
    <property type="entry name" value="Metalloproteases ('zincins'), catalytic domain"/>
    <property type="match status" value="1"/>
</dbReference>
<comment type="subcellular location">
    <subcellularLocation>
        <location evidence="3">Cell membrane</location>
        <topology evidence="3">Lipid-anchor</topology>
        <topology evidence="3">GPI-anchor</topology>
    </subcellularLocation>
    <subcellularLocation>
        <location evidence="2">Cytoplasm</location>
    </subcellularLocation>
</comment>
<evidence type="ECO:0000256" key="2">
    <source>
        <dbReference type="ARBA" id="ARBA00004496"/>
    </source>
</evidence>
<keyword evidence="11" id="KW-0482">Metalloprotease</keyword>
<dbReference type="SUPFAM" id="SSF48371">
    <property type="entry name" value="ARM repeat"/>
    <property type="match status" value="1"/>
</dbReference>
<evidence type="ECO:0000256" key="11">
    <source>
        <dbReference type="ARBA" id="ARBA00023049"/>
    </source>
</evidence>
<dbReference type="GO" id="GO:0004177">
    <property type="term" value="F:aminopeptidase activity"/>
    <property type="evidence" value="ECO:0007669"/>
    <property type="project" value="TreeGrafter"/>
</dbReference>
<evidence type="ECO:0000256" key="12">
    <source>
        <dbReference type="ARBA" id="ARBA00023288"/>
    </source>
</evidence>
<dbReference type="PANTHER" id="PTHR45726:SF3">
    <property type="entry name" value="LEUKOTRIENE A-4 HYDROLASE"/>
    <property type="match status" value="1"/>
</dbReference>
<keyword evidence="8" id="KW-0479">Metal-binding</keyword>
<dbReference type="STRING" id="300112.A0A4S2KLC5"/>
<dbReference type="PANTHER" id="PTHR45726">
    <property type="entry name" value="LEUKOTRIENE A-4 HYDROLASE"/>
    <property type="match status" value="1"/>
</dbReference>
<keyword evidence="6" id="KW-0336">GPI-anchor</keyword>
<dbReference type="Pfam" id="PF01433">
    <property type="entry name" value="Peptidase_M1"/>
    <property type="match status" value="1"/>
</dbReference>
<dbReference type="Proteomes" id="UP000310200">
    <property type="component" value="Unassembled WGS sequence"/>
</dbReference>
<dbReference type="Pfam" id="PF09127">
    <property type="entry name" value="Leuk-A4-hydro_C"/>
    <property type="match status" value="1"/>
</dbReference>
<dbReference type="Gene3D" id="2.60.40.1730">
    <property type="entry name" value="tricorn interacting facor f3 domain"/>
    <property type="match status" value="1"/>
</dbReference>
<keyword evidence="5" id="KW-0963">Cytoplasm</keyword>
<dbReference type="InterPro" id="IPR016024">
    <property type="entry name" value="ARM-type_fold"/>
</dbReference>
<dbReference type="GO" id="GO:0043171">
    <property type="term" value="P:peptide catabolic process"/>
    <property type="evidence" value="ECO:0007669"/>
    <property type="project" value="TreeGrafter"/>
</dbReference>
<accession>A0A4S2KLC5</accession>
<dbReference type="GO" id="GO:0008270">
    <property type="term" value="F:zinc ion binding"/>
    <property type="evidence" value="ECO:0007669"/>
    <property type="project" value="InterPro"/>
</dbReference>
<evidence type="ECO:0000256" key="6">
    <source>
        <dbReference type="ARBA" id="ARBA00022622"/>
    </source>
</evidence>
<dbReference type="Gene3D" id="1.10.390.10">
    <property type="entry name" value="Neutral Protease Domain 2"/>
    <property type="match status" value="1"/>
</dbReference>
<evidence type="ECO:0000256" key="7">
    <source>
        <dbReference type="ARBA" id="ARBA00022670"/>
    </source>
</evidence>
<dbReference type="InterPro" id="IPR027268">
    <property type="entry name" value="Peptidase_M4/M1_CTD_sf"/>
</dbReference>
<keyword evidence="7" id="KW-0645">Protease</keyword>
<evidence type="ECO:0000313" key="15">
    <source>
        <dbReference type="Proteomes" id="UP000310200"/>
    </source>
</evidence>
<evidence type="ECO:0000256" key="8">
    <source>
        <dbReference type="ARBA" id="ARBA00022723"/>
    </source>
</evidence>
<dbReference type="InterPro" id="IPR045357">
    <property type="entry name" value="Aminopeptidase_N-like_N"/>
</dbReference>
<keyword evidence="6" id="KW-0325">Glycoprotein</keyword>
<dbReference type="SUPFAM" id="SSF63737">
    <property type="entry name" value="Leukotriene A4 hydrolase N-terminal domain"/>
    <property type="match status" value="1"/>
</dbReference>
<comment type="similarity">
    <text evidence="4">Belongs to the peptidase M1 family.</text>
</comment>
<evidence type="ECO:0000259" key="13">
    <source>
        <dbReference type="SMART" id="SM01263"/>
    </source>
</evidence>
<proteinExistence type="inferred from homology"/>
<dbReference type="InterPro" id="IPR042097">
    <property type="entry name" value="Aminopeptidase_N-like_N_sf"/>
</dbReference>
<dbReference type="Gene3D" id="1.25.40.320">
    <property type="entry name" value="Peptidase M1, leukotriene A4 hydrolase/aminopeptidase C-terminal domain"/>
    <property type="match status" value="1"/>
</dbReference>
<evidence type="ECO:0000256" key="5">
    <source>
        <dbReference type="ARBA" id="ARBA00022490"/>
    </source>
</evidence>
<keyword evidence="9" id="KW-0378">Hydrolase</keyword>
<dbReference type="EMBL" id="QBLH01001969">
    <property type="protein sequence ID" value="TGZ50452.1"/>
    <property type="molecule type" value="Genomic_DNA"/>
</dbReference>
<evidence type="ECO:0000256" key="10">
    <source>
        <dbReference type="ARBA" id="ARBA00022833"/>
    </source>
</evidence>
<dbReference type="Pfam" id="PF17900">
    <property type="entry name" value="Peptidase_M1_N"/>
    <property type="match status" value="1"/>
</dbReference>
<keyword evidence="15" id="KW-1185">Reference proteome</keyword>
<evidence type="ECO:0000256" key="4">
    <source>
        <dbReference type="ARBA" id="ARBA00010136"/>
    </source>
</evidence>
<dbReference type="GO" id="GO:0004301">
    <property type="term" value="F:epoxide hydrolase activity"/>
    <property type="evidence" value="ECO:0007669"/>
    <property type="project" value="TreeGrafter"/>
</dbReference>
<dbReference type="InterPro" id="IPR015211">
    <property type="entry name" value="Peptidase_M1_C"/>
</dbReference>
<dbReference type="GO" id="GO:0005886">
    <property type="term" value="C:plasma membrane"/>
    <property type="evidence" value="ECO:0007669"/>
    <property type="project" value="UniProtKB-SubCell"/>
</dbReference>
<evidence type="ECO:0000256" key="3">
    <source>
        <dbReference type="ARBA" id="ARBA00004609"/>
    </source>
</evidence>
<dbReference type="InterPro" id="IPR038502">
    <property type="entry name" value="M1_LTA-4_hydro/amino_C_sf"/>
</dbReference>
<dbReference type="Gene3D" id="3.30.2010.30">
    <property type="match status" value="1"/>
</dbReference>
<keyword evidence="12" id="KW-0449">Lipoprotein</keyword>
<evidence type="ECO:0000256" key="9">
    <source>
        <dbReference type="ARBA" id="ARBA00022801"/>
    </source>
</evidence>
<dbReference type="AlphaFoldDB" id="A0A4S2KLC5"/>
<comment type="cofactor">
    <cofactor evidence="1">
        <name>Zn(2+)</name>
        <dbReference type="ChEBI" id="CHEBI:29105"/>
    </cofactor>
</comment>
<comment type="caution">
    <text evidence="14">The sequence shown here is derived from an EMBL/GenBank/DDBJ whole genome shotgun (WGS) entry which is preliminary data.</text>
</comment>
<dbReference type="GO" id="GO:0008237">
    <property type="term" value="F:metallopeptidase activity"/>
    <property type="evidence" value="ECO:0007669"/>
    <property type="project" value="UniProtKB-KW"/>
</dbReference>
<organism evidence="14 15">
    <name type="scientific">Temnothorax longispinosus</name>
    <dbReference type="NCBI Taxonomy" id="300112"/>
    <lineage>
        <taxon>Eukaryota</taxon>
        <taxon>Metazoa</taxon>
        <taxon>Ecdysozoa</taxon>
        <taxon>Arthropoda</taxon>
        <taxon>Hexapoda</taxon>
        <taxon>Insecta</taxon>
        <taxon>Pterygota</taxon>
        <taxon>Neoptera</taxon>
        <taxon>Endopterygota</taxon>
        <taxon>Hymenoptera</taxon>
        <taxon>Apocrita</taxon>
        <taxon>Aculeata</taxon>
        <taxon>Formicoidea</taxon>
        <taxon>Formicidae</taxon>
        <taxon>Myrmicinae</taxon>
        <taxon>Temnothorax</taxon>
    </lineage>
</organism>
<reference evidence="14 15" key="1">
    <citation type="journal article" date="2019" name="Philos. Trans. R. Soc. Lond., B, Biol. Sci.">
        <title>Ant behaviour and brain gene expression of defending hosts depend on the ecological success of the intruding social parasite.</title>
        <authorList>
            <person name="Kaur R."/>
            <person name="Stoldt M."/>
            <person name="Jongepier E."/>
            <person name="Feldmeyer B."/>
            <person name="Menzel F."/>
            <person name="Bornberg-Bauer E."/>
            <person name="Foitzik S."/>
        </authorList>
    </citation>
    <scope>NUCLEOTIDE SEQUENCE [LARGE SCALE GENOMIC DNA]</scope>
    <source>
        <tissue evidence="14">Whole body</tissue>
    </source>
</reference>
<name>A0A4S2KLC5_9HYME</name>
<feature type="domain" description="Peptidase M1 leukotriene A4 hydrolase/aminopeptidase C-terminal" evidence="13">
    <location>
        <begin position="495"/>
        <end position="618"/>
    </location>
</feature>
<sequence>MFDNSPDGFAERQMIIQKRTVLNVSMHTEFFELYKALPDKEYIGRQKKVREVKNNTVPLCGQSRHTVLLSQVDRRGYNVTLLKWIFSALQEIHTHLRYQILDSLGLKIIHVTNAFDGTRLHHHVQFNLAFGSSLCVNLPLTSDTTGCIIKIKYETTPHSPALYWLTPAQTAYGRHPFLLSKNKLIYARTWFPCQDTPAVKFTYSAKISVEKRYTVLMSALSQRKKRGVERDAYIFRQEKPVPSYAVVIAVGSLWIKKLNERTSIFAESYIFHSTYNNNFPDTVIEEMLRYAELYLCGPYHWGRYDICLLPPSIADFEIECPCVTFISPFLIRGDRSYVCNLLARNISQSWAGNLVTCENYQHLWLNKSFSLFISRKIKRHVLYHERIDVYLQKEGLQNMNTTKYVPYERGYFLLCHLENILGGPTLFEPFLQSYFSAFACRSINTAVFKTYLYQQFPDRVAVTSFLYLLDGVDWDSWFSNISSIPIMPELSGTSAWEDSCFKLVKSWMNWDSNDEIPETADENNLCDVQKIMLLKYLYSFHKSLTIIKLNSLNNRLFIQNGEIKFLWILLCIKVRWTDKLQLALDFATENCSPNYACPIFQHLYEWEEKHPIMIEEYNRKQEKMSFFSSKISTREKIDLWTKRISVKSGGGRSEEFKIVPRYNYEIGSFLDEDGRRVPLSN</sequence>
<gene>
    <name evidence="14" type="ORF">DBV15_04252</name>
</gene>